<keyword evidence="3" id="KW-1185">Reference proteome</keyword>
<keyword evidence="1" id="KW-1133">Transmembrane helix</keyword>
<evidence type="ECO:0000256" key="1">
    <source>
        <dbReference type="SAM" id="Phobius"/>
    </source>
</evidence>
<proteinExistence type="predicted"/>
<comment type="caution">
    <text evidence="2">The sequence shown here is derived from an EMBL/GenBank/DDBJ whole genome shotgun (WGS) entry which is preliminary data.</text>
</comment>
<feature type="transmembrane region" description="Helical" evidence="1">
    <location>
        <begin position="76"/>
        <end position="94"/>
    </location>
</feature>
<name>A0AAV4MGM1_9ARAC</name>
<reference evidence="2 3" key="1">
    <citation type="submission" date="2021-06" db="EMBL/GenBank/DDBJ databases">
        <title>Caerostris darwini draft genome.</title>
        <authorList>
            <person name="Kono N."/>
            <person name="Arakawa K."/>
        </authorList>
    </citation>
    <scope>NUCLEOTIDE SEQUENCE [LARGE SCALE GENOMIC DNA]</scope>
</reference>
<evidence type="ECO:0000313" key="3">
    <source>
        <dbReference type="Proteomes" id="UP001054837"/>
    </source>
</evidence>
<accession>A0AAV4MGM1</accession>
<organism evidence="2 3">
    <name type="scientific">Caerostris darwini</name>
    <dbReference type="NCBI Taxonomy" id="1538125"/>
    <lineage>
        <taxon>Eukaryota</taxon>
        <taxon>Metazoa</taxon>
        <taxon>Ecdysozoa</taxon>
        <taxon>Arthropoda</taxon>
        <taxon>Chelicerata</taxon>
        <taxon>Arachnida</taxon>
        <taxon>Araneae</taxon>
        <taxon>Araneomorphae</taxon>
        <taxon>Entelegynae</taxon>
        <taxon>Araneoidea</taxon>
        <taxon>Araneidae</taxon>
        <taxon>Caerostris</taxon>
    </lineage>
</organism>
<evidence type="ECO:0000313" key="2">
    <source>
        <dbReference type="EMBL" id="GIX71134.1"/>
    </source>
</evidence>
<gene>
    <name evidence="2" type="ORF">CDAR_610691</name>
</gene>
<dbReference type="EMBL" id="BPLQ01000420">
    <property type="protein sequence ID" value="GIX71134.1"/>
    <property type="molecule type" value="Genomic_DNA"/>
</dbReference>
<protein>
    <submittedName>
        <fullName evidence="2">Uncharacterized protein</fullName>
    </submittedName>
</protein>
<feature type="transmembrane region" description="Helical" evidence="1">
    <location>
        <begin position="12"/>
        <end position="32"/>
    </location>
</feature>
<sequence>MKPNSSFPPIRLTLLLNNIICFIVTTVAASLVSEASVLASARARELSHNPSQKSLSFIDREICLTVWKIVPIRRSFPISMLGTFLTYVLLFDNFNSNSRSYSYE</sequence>
<keyword evidence="1" id="KW-0812">Transmembrane</keyword>
<dbReference type="Proteomes" id="UP001054837">
    <property type="component" value="Unassembled WGS sequence"/>
</dbReference>
<dbReference type="AlphaFoldDB" id="A0AAV4MGM1"/>
<keyword evidence="1" id="KW-0472">Membrane</keyword>